<dbReference type="AlphaFoldDB" id="A0AB40AH95"/>
<dbReference type="Proteomes" id="UP001515500">
    <property type="component" value="Chromosome 3"/>
</dbReference>
<dbReference type="InterPro" id="IPR056924">
    <property type="entry name" value="SH3_Tf2-1"/>
</dbReference>
<evidence type="ECO:0000259" key="1">
    <source>
        <dbReference type="Pfam" id="PF24626"/>
    </source>
</evidence>
<keyword evidence="2" id="KW-1185">Reference proteome</keyword>
<sequence length="190" mass="22342">MGFVSSFPRTHKGTDNVWVVVDRLTKSTYFLAMKIGRLGVKQKSFFDHRRKSLEFQVGDHVFLRVAPTKGVIRFGVRGKLSPRFICPFEILECIGEVVYRLALLPALSRVHNVFHVSMLKKLIANPDHIILFSDFKLNNDMTYEERLVKIVDFKEQALRRRIIPYVKVQWSNHSELEATWELESEMRERY</sequence>
<feature type="domain" description="Tf2-1-like SH3-like" evidence="1">
    <location>
        <begin position="58"/>
        <end position="122"/>
    </location>
</feature>
<organism evidence="2 3">
    <name type="scientific">Dioscorea cayennensis subsp. rotundata</name>
    <name type="common">White Guinea yam</name>
    <name type="synonym">Dioscorea rotundata</name>
    <dbReference type="NCBI Taxonomy" id="55577"/>
    <lineage>
        <taxon>Eukaryota</taxon>
        <taxon>Viridiplantae</taxon>
        <taxon>Streptophyta</taxon>
        <taxon>Embryophyta</taxon>
        <taxon>Tracheophyta</taxon>
        <taxon>Spermatophyta</taxon>
        <taxon>Magnoliopsida</taxon>
        <taxon>Liliopsida</taxon>
        <taxon>Dioscoreales</taxon>
        <taxon>Dioscoreaceae</taxon>
        <taxon>Dioscorea</taxon>
    </lineage>
</organism>
<accession>A0AB40AH95</accession>
<dbReference type="RefSeq" id="XP_039114199.1">
    <property type="nucleotide sequence ID" value="XM_039258265.1"/>
</dbReference>
<evidence type="ECO:0000313" key="2">
    <source>
        <dbReference type="Proteomes" id="UP001515500"/>
    </source>
</evidence>
<evidence type="ECO:0000313" key="3">
    <source>
        <dbReference type="RefSeq" id="XP_039114199.1"/>
    </source>
</evidence>
<protein>
    <submittedName>
        <fullName evidence="3">Uncharacterized protein LOC120249672</fullName>
    </submittedName>
</protein>
<gene>
    <name evidence="3" type="primary">LOC120249672</name>
</gene>
<dbReference type="Pfam" id="PF24626">
    <property type="entry name" value="SH3_Tf2-1"/>
    <property type="match status" value="1"/>
</dbReference>
<dbReference type="PANTHER" id="PTHR46148:SF57">
    <property type="entry name" value="OS12G0499874 PROTEIN"/>
    <property type="match status" value="1"/>
</dbReference>
<proteinExistence type="predicted"/>
<reference evidence="3" key="1">
    <citation type="submission" date="2025-08" db="UniProtKB">
        <authorList>
            <consortium name="RefSeq"/>
        </authorList>
    </citation>
    <scope>IDENTIFICATION</scope>
</reference>
<dbReference type="GeneID" id="120249672"/>
<dbReference type="InterPro" id="IPR016197">
    <property type="entry name" value="Chromo-like_dom_sf"/>
</dbReference>
<dbReference type="PANTHER" id="PTHR46148">
    <property type="entry name" value="CHROMO DOMAIN-CONTAINING PROTEIN"/>
    <property type="match status" value="1"/>
</dbReference>
<dbReference type="SUPFAM" id="SSF54160">
    <property type="entry name" value="Chromo domain-like"/>
    <property type="match status" value="1"/>
</dbReference>
<name>A0AB40AH95_DIOCR</name>